<dbReference type="FunFam" id="1.10.630.10:FF:000007">
    <property type="entry name" value="Cytochrome P450 76C4"/>
    <property type="match status" value="1"/>
</dbReference>
<dbReference type="InterPro" id="IPR017972">
    <property type="entry name" value="Cyt_P450_CS"/>
</dbReference>
<keyword evidence="5 7" id="KW-0408">Iron</keyword>
<evidence type="ECO:0000256" key="8">
    <source>
        <dbReference type="RuleBase" id="RU000461"/>
    </source>
</evidence>
<reference evidence="9 10" key="1">
    <citation type="journal article" date="2013" name="Nat. Genet.">
        <title>The high-quality draft genome of peach (Prunus persica) identifies unique patterns of genetic diversity, domestication and genome evolution.</title>
        <authorList>
            <consortium name="International Peach Genome Initiative"/>
            <person name="Verde I."/>
            <person name="Abbott A.G."/>
            <person name="Scalabrin S."/>
            <person name="Jung S."/>
            <person name="Shu S."/>
            <person name="Marroni F."/>
            <person name="Zhebentyayeva T."/>
            <person name="Dettori M.T."/>
            <person name="Grimwood J."/>
            <person name="Cattonaro F."/>
            <person name="Zuccolo A."/>
            <person name="Rossini L."/>
            <person name="Jenkins J."/>
            <person name="Vendramin E."/>
            <person name="Meisel L.A."/>
            <person name="Decroocq V."/>
            <person name="Sosinski B."/>
            <person name="Prochnik S."/>
            <person name="Mitros T."/>
            <person name="Policriti A."/>
            <person name="Cipriani G."/>
            <person name="Dondini L."/>
            <person name="Ficklin S."/>
            <person name="Goodstein D.M."/>
            <person name="Xuan P."/>
            <person name="Del Fabbro C."/>
            <person name="Aramini V."/>
            <person name="Copetti D."/>
            <person name="Gonzalez S."/>
            <person name="Horner D.S."/>
            <person name="Falchi R."/>
            <person name="Lucas S."/>
            <person name="Mica E."/>
            <person name="Maldonado J."/>
            <person name="Lazzari B."/>
            <person name="Bielenberg D."/>
            <person name="Pirona R."/>
            <person name="Miculan M."/>
            <person name="Barakat A."/>
            <person name="Testolin R."/>
            <person name="Stella A."/>
            <person name="Tartarini S."/>
            <person name="Tonutti P."/>
            <person name="Arus P."/>
            <person name="Orellana A."/>
            <person name="Wells C."/>
            <person name="Main D."/>
            <person name="Vizzotto G."/>
            <person name="Silva H."/>
            <person name="Salamini F."/>
            <person name="Schmutz J."/>
            <person name="Morgante M."/>
            <person name="Rokhsar D.S."/>
        </authorList>
    </citation>
    <scope>NUCLEOTIDE SEQUENCE [LARGE SCALE GENOMIC DNA]</scope>
    <source>
        <strain evidence="10">cv. Nemared</strain>
    </source>
</reference>
<dbReference type="PROSITE" id="PS00086">
    <property type="entry name" value="CYTOCHROME_P450"/>
    <property type="match status" value="1"/>
</dbReference>
<keyword evidence="3 7" id="KW-0479">Metal-binding</keyword>
<dbReference type="GO" id="GO:0005506">
    <property type="term" value="F:iron ion binding"/>
    <property type="evidence" value="ECO:0007669"/>
    <property type="project" value="InterPro"/>
</dbReference>
<dbReference type="Gramene" id="ONI30087">
    <property type="protein sequence ID" value="ONI30087"/>
    <property type="gene ID" value="PRUPE_1G230500"/>
</dbReference>
<evidence type="ECO:0000313" key="10">
    <source>
        <dbReference type="Proteomes" id="UP000006882"/>
    </source>
</evidence>
<dbReference type="CDD" id="cd11073">
    <property type="entry name" value="CYP76-like"/>
    <property type="match status" value="1"/>
</dbReference>
<evidence type="ECO:0000256" key="6">
    <source>
        <dbReference type="ARBA" id="ARBA00023033"/>
    </source>
</evidence>
<dbReference type="InterPro" id="IPR036396">
    <property type="entry name" value="Cyt_P450_sf"/>
</dbReference>
<dbReference type="GO" id="GO:0016705">
    <property type="term" value="F:oxidoreductase activity, acting on paired donors, with incorporation or reduction of molecular oxygen"/>
    <property type="evidence" value="ECO:0007669"/>
    <property type="project" value="InterPro"/>
</dbReference>
<dbReference type="Pfam" id="PF00067">
    <property type="entry name" value="p450"/>
    <property type="match status" value="1"/>
</dbReference>
<evidence type="ECO:0000256" key="2">
    <source>
        <dbReference type="ARBA" id="ARBA00022617"/>
    </source>
</evidence>
<dbReference type="InterPro" id="IPR002401">
    <property type="entry name" value="Cyt_P450_E_grp-I"/>
</dbReference>
<dbReference type="PRINTS" id="PR00385">
    <property type="entry name" value="P450"/>
</dbReference>
<evidence type="ECO:0000256" key="5">
    <source>
        <dbReference type="ARBA" id="ARBA00023004"/>
    </source>
</evidence>
<dbReference type="GO" id="GO:0020037">
    <property type="term" value="F:heme binding"/>
    <property type="evidence" value="ECO:0007669"/>
    <property type="project" value="InterPro"/>
</dbReference>
<gene>
    <name evidence="9" type="ORF">PRUPE_1G230500</name>
</gene>
<evidence type="ECO:0008006" key="11">
    <source>
        <dbReference type="Google" id="ProtNLM"/>
    </source>
</evidence>
<keyword evidence="6 8" id="KW-0503">Monooxygenase</keyword>
<dbReference type="InterPro" id="IPR001128">
    <property type="entry name" value="Cyt_P450"/>
</dbReference>
<dbReference type="Gene3D" id="1.10.630.10">
    <property type="entry name" value="Cytochrome P450"/>
    <property type="match status" value="1"/>
</dbReference>
<name>A0A251R238_PRUPE</name>
<dbReference type="OrthoDB" id="2789670at2759"/>
<keyword evidence="4 8" id="KW-0560">Oxidoreductase</keyword>
<keyword evidence="10" id="KW-1185">Reference proteome</keyword>
<feature type="binding site" description="axial binding residue" evidence="7">
    <location>
        <position position="461"/>
    </location>
    <ligand>
        <name>heme</name>
        <dbReference type="ChEBI" id="CHEBI:30413"/>
    </ligand>
    <ligandPart>
        <name>Fe</name>
        <dbReference type="ChEBI" id="CHEBI:18248"/>
    </ligandPart>
</feature>
<dbReference type="PRINTS" id="PR00463">
    <property type="entry name" value="EP450I"/>
</dbReference>
<organism evidence="9 10">
    <name type="scientific">Prunus persica</name>
    <name type="common">Peach</name>
    <name type="synonym">Amygdalus persica</name>
    <dbReference type="NCBI Taxonomy" id="3760"/>
    <lineage>
        <taxon>Eukaryota</taxon>
        <taxon>Viridiplantae</taxon>
        <taxon>Streptophyta</taxon>
        <taxon>Embryophyta</taxon>
        <taxon>Tracheophyta</taxon>
        <taxon>Spermatophyta</taxon>
        <taxon>Magnoliopsida</taxon>
        <taxon>eudicotyledons</taxon>
        <taxon>Gunneridae</taxon>
        <taxon>Pentapetalae</taxon>
        <taxon>rosids</taxon>
        <taxon>fabids</taxon>
        <taxon>Rosales</taxon>
        <taxon>Rosaceae</taxon>
        <taxon>Amygdaloideae</taxon>
        <taxon>Amygdaleae</taxon>
        <taxon>Prunus</taxon>
    </lineage>
</organism>
<comment type="cofactor">
    <cofactor evidence="7">
        <name>heme</name>
        <dbReference type="ChEBI" id="CHEBI:30413"/>
    </cofactor>
</comment>
<evidence type="ECO:0000256" key="1">
    <source>
        <dbReference type="ARBA" id="ARBA00010617"/>
    </source>
</evidence>
<dbReference type="SMR" id="A0A251R238"/>
<dbReference type="AlphaFoldDB" id="A0A251R238"/>
<evidence type="ECO:0000256" key="3">
    <source>
        <dbReference type="ARBA" id="ARBA00022723"/>
    </source>
</evidence>
<dbReference type="STRING" id="3760.A0A251R238"/>
<protein>
    <recommendedName>
        <fullName evidence="11">Geraniol 8-hydroxylase-like</fullName>
    </recommendedName>
</protein>
<keyword evidence="2 7" id="KW-0349">Heme</keyword>
<dbReference type="eggNOG" id="KOG0156">
    <property type="taxonomic scope" value="Eukaryota"/>
</dbReference>
<dbReference type="PANTHER" id="PTHR47950">
    <property type="entry name" value="CYTOCHROME P450, FAMILY 76, SUBFAMILY C, POLYPEPTIDE 5-RELATED"/>
    <property type="match status" value="1"/>
</dbReference>
<evidence type="ECO:0000256" key="7">
    <source>
        <dbReference type="PIRSR" id="PIRSR602401-1"/>
    </source>
</evidence>
<dbReference type="GO" id="GO:0004497">
    <property type="term" value="F:monooxygenase activity"/>
    <property type="evidence" value="ECO:0007669"/>
    <property type="project" value="UniProtKB-KW"/>
</dbReference>
<dbReference type="SUPFAM" id="SSF48264">
    <property type="entry name" value="Cytochrome P450"/>
    <property type="match status" value="1"/>
</dbReference>
<sequence length="519" mass="58687">MLMSSKQLCQKLTAGRRKREMDFLSCVLLCLMVAWIVIQALQYSFARRIPTNLPPGPKPFPLIGNLLELGNKPHISLTKLSKRYGPIMTLQLGQITTVIVSSSAVAKQVLRTHDQFFCNRTIPDAVQACKHAKYGMPWLTVSSTWRNLRKICNSHLFAAKVLDANQANRHLKVQELIADVKESVVKGKAVEVGRAAFKTTLNLMSRTVFSVDLADPNSERAREFKELVWSIMEEAGKPNLADYFRVLKKIDPMGIRRRLGKHFQKMIDLFDRMIVQRLESRKSRDYVTGNDMLDTLINMSEEKNEDMDMAETQHLFLDLFGAGTETTSATLEWAMAELLRNPEKLSKAQEELKQVVGKGKPVEESDITRLPYLQAIIKETFRLHPVVPLLLPRRAQADIEICGYIVPKGAQVLVNAWAIGRDPSIWDNPTSFIPERFLGLDIDVTGQNFELIPFGGGRRICPGLPLAMRMLNLMLGSLINSFDNWKLEDGVVPEKMTMDEKFGLTLQMAHPVIAVPIKY</sequence>
<comment type="similarity">
    <text evidence="1 8">Belongs to the cytochrome P450 family.</text>
</comment>
<dbReference type="GO" id="GO:0016491">
    <property type="term" value="F:oxidoreductase activity"/>
    <property type="evidence" value="ECO:0000318"/>
    <property type="project" value="GO_Central"/>
</dbReference>
<dbReference type="PANTHER" id="PTHR47950:SF4">
    <property type="entry name" value="GERANIOL 8-HYDROXYLASE-LIKE"/>
    <property type="match status" value="1"/>
</dbReference>
<dbReference type="EMBL" id="CM007651">
    <property type="protein sequence ID" value="ONI30087.1"/>
    <property type="molecule type" value="Genomic_DNA"/>
</dbReference>
<evidence type="ECO:0000256" key="4">
    <source>
        <dbReference type="ARBA" id="ARBA00023002"/>
    </source>
</evidence>
<proteinExistence type="inferred from homology"/>
<evidence type="ECO:0000313" key="9">
    <source>
        <dbReference type="EMBL" id="ONI30087.1"/>
    </source>
</evidence>
<accession>A0A251R238</accession>
<dbReference type="Proteomes" id="UP000006882">
    <property type="component" value="Chromosome G1"/>
</dbReference>